<accession>A0A1U6JRQ8</accession>
<organism evidence="3 4">
    <name type="scientific">Clostridium chauvoei JF4335</name>
    <dbReference type="NCBI Taxonomy" id="1351755"/>
    <lineage>
        <taxon>Bacteria</taxon>
        <taxon>Bacillati</taxon>
        <taxon>Bacillota</taxon>
        <taxon>Clostridia</taxon>
        <taxon>Eubacteriales</taxon>
        <taxon>Clostridiaceae</taxon>
        <taxon>Clostridium</taxon>
    </lineage>
</organism>
<feature type="region of interest" description="Disordered" evidence="1">
    <location>
        <begin position="816"/>
        <end position="845"/>
    </location>
</feature>
<proteinExistence type="predicted"/>
<reference evidence="4" key="1">
    <citation type="submission" date="2017-03" db="EMBL/GenBank/DDBJ databases">
        <authorList>
            <person name="Falquet L."/>
            <person name="Falquet L."/>
        </authorList>
    </citation>
    <scope>NUCLEOTIDE SEQUENCE [LARGE SCALE GENOMIC DNA]</scope>
</reference>
<evidence type="ECO:0000313" key="3">
    <source>
        <dbReference type="EMBL" id="SLK23001.1"/>
    </source>
</evidence>
<name>A0A1U6JRQ8_9CLOT</name>
<gene>
    <name evidence="3" type="ORF">CCH01_26780</name>
</gene>
<sequence length="875" mass="96221">MKKKLLSLLLCICMFITMLNTVAFGEPKEVLTTSNNIIYMDVSVGSNSEQDGSSEKPYYDIANAIYAAKDGDTIVIKNNEGYVNDLTSGDFGQNAPLIIDKRVTIQGEGYPIPSLNLRCGEIILAKDVTFKNFNFNYTNSIVSIFANGHSLALENIGYNNDSKIIDIFGGSLSGQTVDHGNKSKIMVTGKNTNIGDIFAGSQGEDWTQDVDITVEGKIGSIGTIYAAGKNSNSIGDVSINLNNSNVTNVDGKQGENTLKNASVSVSVEDTNDLISFEHLGRLELMNGKLTPKALNENIEIKIHSECSLDLSAVTKTDSSFEIKRLYGEEGSTLYTNKDDSINIMESFIGNIEFRTVNNSTLIQDESGLVDLNHIYINAENATEKLGIFTFTPHFTQKDKVTLTNVDGKWTAMPTGENYVKVPGVDDTVHIDEKDVPVPVTDTTVLMEENGLVSEKSSIFKASSNFEPFKTTQKISRADKNNVEGYDNLKEVLKNQILPQGVNALIKTFPLTFKYLDKSDIGIGIGLKLYSGSYLYDSDPLSSALAYIKTSYLFEKVNDRVVIDLYYTLAVNYDMFSFIDNSTGELTPNSRKNLESTLAHELMHAMMFESLTSGMIGISQSNPRSDSTKIFPSWFIEGTAQAAGGGANTVRRSLRITADSTESDIKAKLQKFYLNKGNVYADYGTGYLAAMYLGYLMNGENSVKKEDISNGLDKFLNEIRGGKSLNKAIIENTKYSSISDFENNFANDAAGFTKKLMTEIGNDGFGALMADSYQDTDILDDNAIDINVFNLNTEHDRVLNIYPKDFVVMSGGQKETDGVAGPGYSNTEDDLSNHDENTSLEEEIDSEDPLLEDFLSNSKDSVWIISIQGEIQETKY</sequence>
<feature type="signal peptide" evidence="2">
    <location>
        <begin position="1"/>
        <end position="23"/>
    </location>
</feature>
<evidence type="ECO:0000256" key="1">
    <source>
        <dbReference type="SAM" id="MobiDB-lite"/>
    </source>
</evidence>
<keyword evidence="2" id="KW-0732">Signal</keyword>
<keyword evidence="4" id="KW-1185">Reference proteome</keyword>
<dbReference type="STRING" id="1351755.CCH01_26780"/>
<dbReference type="EMBL" id="LT799839">
    <property type="protein sequence ID" value="SLK23001.1"/>
    <property type="molecule type" value="Genomic_DNA"/>
</dbReference>
<dbReference type="AlphaFoldDB" id="A0A1U6JRQ8"/>
<dbReference type="Proteomes" id="UP000190476">
    <property type="component" value="Chromosome I"/>
</dbReference>
<evidence type="ECO:0000256" key="2">
    <source>
        <dbReference type="SAM" id="SignalP"/>
    </source>
</evidence>
<evidence type="ECO:0000313" key="4">
    <source>
        <dbReference type="Proteomes" id="UP000190476"/>
    </source>
</evidence>
<protein>
    <submittedName>
        <fullName evidence="3">Uncharacterized protein</fullName>
    </submittedName>
</protein>
<feature type="chain" id="PRO_5039663447" evidence="2">
    <location>
        <begin position="24"/>
        <end position="875"/>
    </location>
</feature>